<feature type="domain" description="Serine aminopeptidase S33" evidence="4">
    <location>
        <begin position="37"/>
        <end position="209"/>
    </location>
</feature>
<feature type="active site" description="Charge relay system" evidence="2">
    <location>
        <position position="206"/>
    </location>
</feature>
<gene>
    <name evidence="5" type="ORF">HAL01_10910</name>
</gene>
<dbReference type="Proteomes" id="UP000321400">
    <property type="component" value="Unassembled WGS sequence"/>
</dbReference>
<feature type="active site" description="Nucleophile" evidence="2">
    <location>
        <position position="78"/>
    </location>
</feature>
<keyword evidence="6" id="KW-1185">Reference proteome</keyword>
<evidence type="ECO:0000313" key="5">
    <source>
        <dbReference type="EMBL" id="GEN56627.1"/>
    </source>
</evidence>
<dbReference type="GO" id="GO:0016020">
    <property type="term" value="C:membrane"/>
    <property type="evidence" value="ECO:0007669"/>
    <property type="project" value="TreeGrafter"/>
</dbReference>
<dbReference type="PANTHER" id="PTHR43798:SF31">
    <property type="entry name" value="AB HYDROLASE SUPERFAMILY PROTEIN YCLE"/>
    <property type="match status" value="1"/>
</dbReference>
<accession>A0A511X0Z3</accession>
<dbReference type="AlphaFoldDB" id="A0A511X0Z3"/>
<keyword evidence="1" id="KW-0378">Hydrolase</keyword>
<dbReference type="Pfam" id="PF12146">
    <property type="entry name" value="Hydrolase_4"/>
    <property type="match status" value="1"/>
</dbReference>
<dbReference type="InterPro" id="IPR029058">
    <property type="entry name" value="AB_hydrolase_fold"/>
</dbReference>
<dbReference type="Gene3D" id="3.40.50.1820">
    <property type="entry name" value="alpha/beta hydrolase"/>
    <property type="match status" value="1"/>
</dbReference>
<evidence type="ECO:0000256" key="3">
    <source>
        <dbReference type="PIRSR" id="PIRSR017388-2"/>
    </source>
</evidence>
<dbReference type="InterPro" id="IPR050266">
    <property type="entry name" value="AB_hydrolase_sf"/>
</dbReference>
<sequence length="241" mass="27351">MIGVLLIHGFTGGPHELEPLVATLRKETDWLIDVPTLPGHGLDLDLTPYRYEDWIMTAESAYHQLKEKVDTLYLVGFSMGGMIAGYLAGKFGADKLVMLSPSRKYLNLIKLTKEVSLLLKDQLLGELEENFTYKLYHHKRGKIPMKAYLEFVKCMKFTEPYLKEITSPTLVLQGIEDGLVPYQTTHALDKEIPVDIDVIYYADSKHMICLGDDQDVVVGSVYDYLLRQKSETCELTGLEIE</sequence>
<dbReference type="InterPro" id="IPR022742">
    <property type="entry name" value="Hydrolase_4"/>
</dbReference>
<dbReference type="RefSeq" id="WP_089801021.1">
    <property type="nucleotide sequence ID" value="NZ_BJYE01000010.1"/>
</dbReference>
<comment type="caution">
    <text evidence="5">The sequence shown here is derived from an EMBL/GenBank/DDBJ whole genome shotgun (WGS) entry which is preliminary data.</text>
</comment>
<dbReference type="EMBL" id="BJYE01000010">
    <property type="protein sequence ID" value="GEN56627.1"/>
    <property type="molecule type" value="Genomic_DNA"/>
</dbReference>
<feature type="binding site" evidence="3">
    <location>
        <position position="10"/>
    </location>
    <ligand>
        <name>substrate</name>
    </ligand>
</feature>
<evidence type="ECO:0000259" key="4">
    <source>
        <dbReference type="Pfam" id="PF12146"/>
    </source>
</evidence>
<dbReference type="PANTHER" id="PTHR43798">
    <property type="entry name" value="MONOACYLGLYCEROL LIPASE"/>
    <property type="match status" value="1"/>
</dbReference>
<dbReference type="PIRSF" id="PIRSF017388">
    <property type="entry name" value="Esterase_lipase"/>
    <property type="match status" value="1"/>
</dbReference>
<proteinExistence type="predicted"/>
<organism evidence="5 6">
    <name type="scientific">Halolactibacillus alkaliphilus</name>
    <dbReference type="NCBI Taxonomy" id="442899"/>
    <lineage>
        <taxon>Bacteria</taxon>
        <taxon>Bacillati</taxon>
        <taxon>Bacillota</taxon>
        <taxon>Bacilli</taxon>
        <taxon>Bacillales</taxon>
        <taxon>Bacillaceae</taxon>
        <taxon>Halolactibacillus</taxon>
    </lineage>
</organism>
<protein>
    <submittedName>
        <fullName evidence="5">Carboxylesterase</fullName>
    </submittedName>
</protein>
<feature type="active site" description="Charge relay system" evidence="2">
    <location>
        <position position="177"/>
    </location>
</feature>
<evidence type="ECO:0000256" key="1">
    <source>
        <dbReference type="ARBA" id="ARBA00022801"/>
    </source>
</evidence>
<dbReference type="InterPro" id="IPR012354">
    <property type="entry name" value="Esterase_lipase"/>
</dbReference>
<dbReference type="GO" id="GO:0052689">
    <property type="term" value="F:carboxylic ester hydrolase activity"/>
    <property type="evidence" value="ECO:0007669"/>
    <property type="project" value="InterPro"/>
</dbReference>
<evidence type="ECO:0000256" key="2">
    <source>
        <dbReference type="PIRSR" id="PIRSR017388-1"/>
    </source>
</evidence>
<dbReference type="OrthoDB" id="9786110at2"/>
<dbReference type="STRING" id="442899.SAMN05720591_10931"/>
<name>A0A511X0Z3_9BACI</name>
<evidence type="ECO:0000313" key="6">
    <source>
        <dbReference type="Proteomes" id="UP000321400"/>
    </source>
</evidence>
<dbReference type="SUPFAM" id="SSF53474">
    <property type="entry name" value="alpha/beta-Hydrolases"/>
    <property type="match status" value="1"/>
</dbReference>
<feature type="binding site" evidence="3">
    <location>
        <position position="79"/>
    </location>
    <ligand>
        <name>substrate</name>
    </ligand>
</feature>
<reference evidence="5 6" key="1">
    <citation type="submission" date="2019-07" db="EMBL/GenBank/DDBJ databases">
        <title>Whole genome shotgun sequence of Halolactibacillus alkaliphilus NBRC 103919.</title>
        <authorList>
            <person name="Hosoyama A."/>
            <person name="Uohara A."/>
            <person name="Ohji S."/>
            <person name="Ichikawa N."/>
        </authorList>
    </citation>
    <scope>NUCLEOTIDE SEQUENCE [LARGE SCALE GENOMIC DNA]</scope>
    <source>
        <strain evidence="5 6">NBRC 103919</strain>
    </source>
</reference>